<keyword evidence="2" id="KW-1185">Reference proteome</keyword>
<dbReference type="EMBL" id="VLJV01000001">
    <property type="protein sequence ID" value="TWH21991.1"/>
    <property type="molecule type" value="Genomic_DNA"/>
</dbReference>
<comment type="caution">
    <text evidence="1">The sequence shown here is derived from an EMBL/GenBank/DDBJ whole genome shotgun (WGS) entry which is preliminary data.</text>
</comment>
<dbReference type="Proteomes" id="UP000317303">
    <property type="component" value="Unassembled WGS sequence"/>
</dbReference>
<gene>
    <name evidence="1" type="ORF">JD82_03864</name>
</gene>
<accession>A0A660CLB8</accession>
<evidence type="ECO:0000313" key="2">
    <source>
        <dbReference type="Proteomes" id="UP000317303"/>
    </source>
</evidence>
<proteinExistence type="predicted"/>
<name>A0A660CLB8_9PSEU</name>
<protein>
    <recommendedName>
        <fullName evidence="3">Protein phosphatase 2C-like protein</fullName>
    </recommendedName>
</protein>
<reference evidence="1 2" key="1">
    <citation type="submission" date="2019-07" db="EMBL/GenBank/DDBJ databases">
        <title>R&amp;d 2014.</title>
        <authorList>
            <person name="Klenk H.-P."/>
        </authorList>
    </citation>
    <scope>NUCLEOTIDE SEQUENCE [LARGE SCALE GENOMIC DNA]</scope>
    <source>
        <strain evidence="1 2">DSM 43194</strain>
    </source>
</reference>
<evidence type="ECO:0000313" key="1">
    <source>
        <dbReference type="EMBL" id="TWH21991.1"/>
    </source>
</evidence>
<sequence length="272" mass="28851">MTTTVGDVPRIDIAERAGVALNGEPRPTEDRVVVVDPVSGHPRTGAVAVLDGATEQRPGLPSGGWYAEHLAARLRQALTVQPQADLATVLTSAIADVADTENLTPGASPSSTVSLLRWDADVVEALVLADSPVVAFGTFGIQAVTDDRLASLRARGALPTLDAVTRLRNRDGGFWVAEADPSAAAQAVRAHWTRDDVDTVLLATDGVSIGVDEYHLFDWAGVRELSRASGPAAVLDTVRAAERADRARTRWPRAKVHDDQAMIVVDFTVRSG</sequence>
<dbReference type="AlphaFoldDB" id="A0A660CLB8"/>
<evidence type="ECO:0008006" key="3">
    <source>
        <dbReference type="Google" id="ProtNLM"/>
    </source>
</evidence>
<dbReference type="Gene3D" id="3.60.40.10">
    <property type="entry name" value="PPM-type phosphatase domain"/>
    <property type="match status" value="1"/>
</dbReference>
<dbReference type="SUPFAM" id="SSF81606">
    <property type="entry name" value="PP2C-like"/>
    <property type="match status" value="1"/>
</dbReference>
<organism evidence="1 2">
    <name type="scientific">Prauserella rugosa</name>
    <dbReference type="NCBI Taxonomy" id="43354"/>
    <lineage>
        <taxon>Bacteria</taxon>
        <taxon>Bacillati</taxon>
        <taxon>Actinomycetota</taxon>
        <taxon>Actinomycetes</taxon>
        <taxon>Pseudonocardiales</taxon>
        <taxon>Pseudonocardiaceae</taxon>
        <taxon>Prauserella</taxon>
    </lineage>
</organism>
<dbReference type="InterPro" id="IPR036457">
    <property type="entry name" value="PPM-type-like_dom_sf"/>
</dbReference>